<feature type="transmembrane region" description="Helical" evidence="1">
    <location>
        <begin position="7"/>
        <end position="31"/>
    </location>
</feature>
<proteinExistence type="predicted"/>
<evidence type="ECO:0000256" key="1">
    <source>
        <dbReference type="SAM" id="Phobius"/>
    </source>
</evidence>
<protein>
    <submittedName>
        <fullName evidence="2">Uncharacterized protein</fullName>
    </submittedName>
</protein>
<name>A0A1C3JIE8_9VIBR</name>
<sequence length="56" mass="6536">MSFYLKLFVVAIIGSLLSFFVFLELSAFAFAPEMEHEYPIGSFEVQAFFDQHWHSL</sequence>
<keyword evidence="1" id="KW-1133">Transmembrane helix</keyword>
<evidence type="ECO:0000313" key="2">
    <source>
        <dbReference type="EMBL" id="SBT14931.1"/>
    </source>
</evidence>
<accession>A0A1C3JIE8</accession>
<dbReference type="Proteomes" id="UP000092819">
    <property type="component" value="Unassembled WGS sequence"/>
</dbReference>
<keyword evidence="1" id="KW-0812">Transmembrane</keyword>
<reference evidence="3" key="1">
    <citation type="submission" date="2016-06" db="EMBL/GenBank/DDBJ databases">
        <authorList>
            <person name="Rodrigo-Torres L."/>
            <person name="Arahal D.R."/>
        </authorList>
    </citation>
    <scope>NUCLEOTIDE SEQUENCE [LARGE SCALE GENOMIC DNA]</scope>
    <source>
        <strain evidence="3">CECT 7224</strain>
    </source>
</reference>
<evidence type="ECO:0000313" key="3">
    <source>
        <dbReference type="Proteomes" id="UP000092819"/>
    </source>
</evidence>
<gene>
    <name evidence="2" type="ORF">VCE7224_03708</name>
</gene>
<keyword evidence="3" id="KW-1185">Reference proteome</keyword>
<dbReference type="AlphaFoldDB" id="A0A1C3JIE8"/>
<keyword evidence="1" id="KW-0472">Membrane</keyword>
<dbReference type="EMBL" id="FLQZ01000096">
    <property type="protein sequence ID" value="SBT14931.1"/>
    <property type="molecule type" value="Genomic_DNA"/>
</dbReference>
<organism evidence="2 3">
    <name type="scientific">Vibrio celticus</name>
    <dbReference type="NCBI Taxonomy" id="446372"/>
    <lineage>
        <taxon>Bacteria</taxon>
        <taxon>Pseudomonadati</taxon>
        <taxon>Pseudomonadota</taxon>
        <taxon>Gammaproteobacteria</taxon>
        <taxon>Vibrionales</taxon>
        <taxon>Vibrionaceae</taxon>
        <taxon>Vibrio</taxon>
    </lineage>
</organism>